<dbReference type="RefSeq" id="WP_149297277.1">
    <property type="nucleotide sequence ID" value="NZ_CP043473.1"/>
</dbReference>
<dbReference type="AlphaFoldDB" id="A0A5C1DIZ8"/>
<organism evidence="2 3">
    <name type="scientific">Chromobacterium paludis</name>
    <dbReference type="NCBI Taxonomy" id="2605945"/>
    <lineage>
        <taxon>Bacteria</taxon>
        <taxon>Pseudomonadati</taxon>
        <taxon>Pseudomonadota</taxon>
        <taxon>Betaproteobacteria</taxon>
        <taxon>Neisseriales</taxon>
        <taxon>Chromobacteriaceae</taxon>
        <taxon>Chromobacterium</taxon>
    </lineage>
</organism>
<evidence type="ECO:0000256" key="1">
    <source>
        <dbReference type="SAM" id="MobiDB-lite"/>
    </source>
</evidence>
<name>A0A5C1DIZ8_9NEIS</name>
<dbReference type="InterPro" id="IPR021070">
    <property type="entry name" value="Killing_trait_RebB"/>
</dbReference>
<evidence type="ECO:0000313" key="3">
    <source>
        <dbReference type="Proteomes" id="UP000322079"/>
    </source>
</evidence>
<dbReference type="EMBL" id="CP043473">
    <property type="protein sequence ID" value="QEL56533.1"/>
    <property type="molecule type" value="Genomic_DNA"/>
</dbReference>
<gene>
    <name evidence="2" type="ORF">FYK34_13665</name>
</gene>
<protein>
    <submittedName>
        <fullName evidence="2">Uncharacterized protein</fullName>
    </submittedName>
</protein>
<feature type="region of interest" description="Disordered" evidence="1">
    <location>
        <begin position="46"/>
        <end position="66"/>
    </location>
</feature>
<keyword evidence="3" id="KW-1185">Reference proteome</keyword>
<reference evidence="2 3" key="1">
    <citation type="submission" date="2019-08" db="EMBL/GenBank/DDBJ databases">
        <title>Chromobacterium paludis, a novel bacterium isolated from a Maryland marsh pond.</title>
        <authorList>
            <person name="Blackburn M.B."/>
            <person name="Gundersen-Rindal D.E."/>
        </authorList>
    </citation>
    <scope>NUCLEOTIDE SEQUENCE [LARGE SCALE GENOMIC DNA]</scope>
    <source>
        <strain evidence="3">IIBBL 257-1</strain>
    </source>
</reference>
<feature type="compositionally biased region" description="Polar residues" evidence="1">
    <location>
        <begin position="46"/>
        <end position="58"/>
    </location>
</feature>
<dbReference type="KEGG" id="chrm:FYK34_13665"/>
<dbReference type="Pfam" id="PF11747">
    <property type="entry name" value="RebB"/>
    <property type="match status" value="1"/>
</dbReference>
<evidence type="ECO:0000313" key="2">
    <source>
        <dbReference type="EMBL" id="QEL56533.1"/>
    </source>
</evidence>
<sequence>MAIPAPVNGQVTDAVTQANVKVLGDAPAMAAGELYQQALHNRNLTRQNAADNSRQPNETDLAAGDREKLEALIRQLKSE</sequence>
<dbReference type="Proteomes" id="UP000322079">
    <property type="component" value="Chromosome"/>
</dbReference>
<proteinExistence type="predicted"/>
<accession>A0A5C1DIZ8</accession>